<protein>
    <submittedName>
        <fullName evidence="1">Uncharacterized protein</fullName>
    </submittedName>
</protein>
<reference evidence="1 2" key="1">
    <citation type="submission" date="2017-05" db="EMBL/GenBank/DDBJ databases">
        <authorList>
            <person name="Varghese N."/>
            <person name="Submissions S."/>
        </authorList>
    </citation>
    <scope>NUCLEOTIDE SEQUENCE [LARGE SCALE GENOMIC DNA]</scope>
    <source>
        <strain evidence="1 2">DSM 19504</strain>
    </source>
</reference>
<dbReference type="EMBL" id="FXTD01000007">
    <property type="protein sequence ID" value="SMO73539.1"/>
    <property type="molecule type" value="Genomic_DNA"/>
</dbReference>
<proteinExistence type="predicted"/>
<dbReference type="Proteomes" id="UP000319712">
    <property type="component" value="Unassembled WGS sequence"/>
</dbReference>
<organism evidence="1 2">
    <name type="scientific">Halorubrum cibi</name>
    <dbReference type="NCBI Taxonomy" id="413815"/>
    <lineage>
        <taxon>Archaea</taxon>
        <taxon>Methanobacteriati</taxon>
        <taxon>Methanobacteriota</taxon>
        <taxon>Stenosarchaea group</taxon>
        <taxon>Halobacteria</taxon>
        <taxon>Halobacteriales</taxon>
        <taxon>Haloferacaceae</taxon>
        <taxon>Halorubrum</taxon>
    </lineage>
</organism>
<gene>
    <name evidence="1" type="ORF">SAMN06264867_107188</name>
</gene>
<evidence type="ECO:0000313" key="2">
    <source>
        <dbReference type="Proteomes" id="UP000319712"/>
    </source>
</evidence>
<accession>A0A521DP81</accession>
<dbReference type="OrthoDB" id="191749at2157"/>
<evidence type="ECO:0000313" key="1">
    <source>
        <dbReference type="EMBL" id="SMO73539.1"/>
    </source>
</evidence>
<dbReference type="RefSeq" id="WP_142986990.1">
    <property type="nucleotide sequence ID" value="NZ_FXTD01000007.1"/>
</dbReference>
<sequence length="111" mass="12382">MDGAGKNVEKVRVENANLNELAQRYAVAEAVLGATSNSCYIHDPLSEHLDVIVTYRKKINTIADIDKKPDCVDVKELARVFRLNSVAEIYAPTRTVRTLLGYQSRRCVSCV</sequence>
<dbReference type="AlphaFoldDB" id="A0A521DP81"/>
<name>A0A521DP81_9EURY</name>
<keyword evidence="2" id="KW-1185">Reference proteome</keyword>